<feature type="compositionally biased region" description="Low complexity" evidence="4">
    <location>
        <begin position="489"/>
        <end position="499"/>
    </location>
</feature>
<dbReference type="PROSITE" id="PS50960">
    <property type="entry name" value="HTH_PSQ"/>
    <property type="match status" value="1"/>
</dbReference>
<organism evidence="6 7">
    <name type="scientific">Cryptotermes secundus</name>
    <dbReference type="NCBI Taxonomy" id="105785"/>
    <lineage>
        <taxon>Eukaryota</taxon>
        <taxon>Metazoa</taxon>
        <taxon>Ecdysozoa</taxon>
        <taxon>Arthropoda</taxon>
        <taxon>Hexapoda</taxon>
        <taxon>Insecta</taxon>
        <taxon>Pterygota</taxon>
        <taxon>Neoptera</taxon>
        <taxon>Polyneoptera</taxon>
        <taxon>Dictyoptera</taxon>
        <taxon>Blattodea</taxon>
        <taxon>Blattoidea</taxon>
        <taxon>Termitoidae</taxon>
        <taxon>Kalotermitidae</taxon>
        <taxon>Cryptotermitinae</taxon>
        <taxon>Cryptotermes</taxon>
    </lineage>
</organism>
<dbReference type="GO" id="GO:0005634">
    <property type="term" value="C:nucleus"/>
    <property type="evidence" value="ECO:0007669"/>
    <property type="project" value="UniProtKB-SubCell"/>
</dbReference>
<dbReference type="PANTHER" id="PTHR23110">
    <property type="entry name" value="BTB DOMAIN TRANSCRIPTION FACTOR"/>
    <property type="match status" value="1"/>
</dbReference>
<dbReference type="Pfam" id="PF05225">
    <property type="entry name" value="HTH_psq"/>
    <property type="match status" value="1"/>
</dbReference>
<feature type="domain" description="HTH psq-type" evidence="5">
    <location>
        <begin position="1"/>
        <end position="39"/>
    </location>
</feature>
<evidence type="ECO:0000259" key="5">
    <source>
        <dbReference type="PROSITE" id="PS50960"/>
    </source>
</evidence>
<gene>
    <name evidence="6" type="ORF">B7P43_G17049</name>
</gene>
<dbReference type="SUPFAM" id="SSF46689">
    <property type="entry name" value="Homeodomain-like"/>
    <property type="match status" value="1"/>
</dbReference>
<dbReference type="EMBL" id="NEVH01000012">
    <property type="protein sequence ID" value="PNF43999.1"/>
    <property type="molecule type" value="Genomic_DNA"/>
</dbReference>
<dbReference type="InParanoid" id="A0A2J7RT42"/>
<dbReference type="Proteomes" id="UP000235965">
    <property type="component" value="Unassembled WGS sequence"/>
</dbReference>
<feature type="compositionally biased region" description="Basic and acidic residues" evidence="4">
    <location>
        <begin position="199"/>
        <end position="214"/>
    </location>
</feature>
<evidence type="ECO:0000256" key="1">
    <source>
        <dbReference type="ARBA" id="ARBA00004123"/>
    </source>
</evidence>
<evidence type="ECO:0000313" key="6">
    <source>
        <dbReference type="EMBL" id="PNF43999.1"/>
    </source>
</evidence>
<dbReference type="InterPro" id="IPR009057">
    <property type="entry name" value="Homeodomain-like_sf"/>
</dbReference>
<dbReference type="PANTHER" id="PTHR23110:SF109">
    <property type="entry name" value="FI07618P-RELATED"/>
    <property type="match status" value="1"/>
</dbReference>
<keyword evidence="3" id="KW-0238">DNA-binding</keyword>
<dbReference type="STRING" id="105785.A0A2J7RT42"/>
<keyword evidence="2 3" id="KW-0539">Nucleus</keyword>
<dbReference type="AlphaFoldDB" id="A0A2J7RT42"/>
<dbReference type="InterPro" id="IPR051095">
    <property type="entry name" value="Dros_DevTransReg"/>
</dbReference>
<proteinExistence type="predicted"/>
<accession>A0A2J7RT42</accession>
<dbReference type="GO" id="GO:0006357">
    <property type="term" value="P:regulation of transcription by RNA polymerase II"/>
    <property type="evidence" value="ECO:0007669"/>
    <property type="project" value="TreeGrafter"/>
</dbReference>
<dbReference type="OrthoDB" id="6611570at2759"/>
<feature type="region of interest" description="Disordered" evidence="4">
    <location>
        <begin position="456"/>
        <end position="499"/>
    </location>
</feature>
<sequence length="570" mass="60909">MAEAIFSVLKEGLSLSQAARKYDIPYPTFVLYANRVHNMLGPSADGGADLRPKGRGRPQRILLGSWPEDHIRGVIRAVVFRDTQHIKEEPHLGYPRLQVESPARKDGPRRGSLARKMAAMQENMGTSHMEMVSTFKPEIEAETMACQEMEARLVEEKPASVDTKPVAQQEEVPTVKPVVEPEEETTDTRKETMACQEMEARLEEKEPPSVDRKPEHKRLRLQGDQLESLTSHHKDMPKRAREGLVVKGNFDACASAQADVLHGIPADTNIKNWTLWRGRPPPKRKKFNSTQEELNGLEQGDALLLLLFIFALEYAIRKVQGNQVGLRLNGTHQLLAYANDVNLLGDNETLCCQEPLGVQNYPSGSCSNGPEPTVSPGAAAAAAVAVVAQGLRQQMCSMVAAAQHNASLSGDAGVGLVNSLGGLVGHCNSLGLPSNGTTHGGMPGLGLASPLGSSLRVSSPVGSELRAGSPAESAAASPIPSPLGGGSSGATPTPTTPSGALSSVEVGIGMSGMTYKPTATFTSPRPENLFQEDIEDIVKSPQLGSPDSLVKEPKESITVKVEPIIGSPHE</sequence>
<keyword evidence="7" id="KW-1185">Reference proteome</keyword>
<evidence type="ECO:0000313" key="7">
    <source>
        <dbReference type="Proteomes" id="UP000235965"/>
    </source>
</evidence>
<evidence type="ECO:0000256" key="4">
    <source>
        <dbReference type="SAM" id="MobiDB-lite"/>
    </source>
</evidence>
<dbReference type="GO" id="GO:0003677">
    <property type="term" value="F:DNA binding"/>
    <property type="evidence" value="ECO:0007669"/>
    <property type="project" value="UniProtKB-UniRule"/>
</dbReference>
<dbReference type="InterPro" id="IPR007889">
    <property type="entry name" value="HTH_Psq"/>
</dbReference>
<evidence type="ECO:0000256" key="3">
    <source>
        <dbReference type="PROSITE-ProRule" id="PRU00320"/>
    </source>
</evidence>
<evidence type="ECO:0000256" key="2">
    <source>
        <dbReference type="ARBA" id="ARBA00023242"/>
    </source>
</evidence>
<feature type="compositionally biased region" description="Low complexity" evidence="4">
    <location>
        <begin position="467"/>
        <end position="478"/>
    </location>
</feature>
<name>A0A2J7RT42_9NEOP</name>
<reference evidence="6 7" key="1">
    <citation type="submission" date="2017-12" db="EMBL/GenBank/DDBJ databases">
        <title>Hemimetabolous genomes reveal molecular basis of termite eusociality.</title>
        <authorList>
            <person name="Harrison M.C."/>
            <person name="Jongepier E."/>
            <person name="Robertson H.M."/>
            <person name="Arning N."/>
            <person name="Bitard-Feildel T."/>
            <person name="Chao H."/>
            <person name="Childers C.P."/>
            <person name="Dinh H."/>
            <person name="Doddapaneni H."/>
            <person name="Dugan S."/>
            <person name="Gowin J."/>
            <person name="Greiner C."/>
            <person name="Han Y."/>
            <person name="Hu H."/>
            <person name="Hughes D.S.T."/>
            <person name="Huylmans A.-K."/>
            <person name="Kemena C."/>
            <person name="Kremer L.P.M."/>
            <person name="Lee S.L."/>
            <person name="Lopez-Ezquerra A."/>
            <person name="Mallet L."/>
            <person name="Monroy-Kuhn J.M."/>
            <person name="Moser A."/>
            <person name="Murali S.C."/>
            <person name="Muzny D.M."/>
            <person name="Otani S."/>
            <person name="Piulachs M.-D."/>
            <person name="Poelchau M."/>
            <person name="Qu J."/>
            <person name="Schaub F."/>
            <person name="Wada-Katsumata A."/>
            <person name="Worley K.C."/>
            <person name="Xie Q."/>
            <person name="Ylla G."/>
            <person name="Poulsen M."/>
            <person name="Gibbs R.A."/>
            <person name="Schal C."/>
            <person name="Richards S."/>
            <person name="Belles X."/>
            <person name="Korb J."/>
            <person name="Bornberg-Bauer E."/>
        </authorList>
    </citation>
    <scope>NUCLEOTIDE SEQUENCE [LARGE SCALE GENOMIC DNA]</scope>
    <source>
        <tissue evidence="6">Whole body</tissue>
    </source>
</reference>
<feature type="DNA-binding region" description="H-T-H motif" evidence="3">
    <location>
        <begin position="15"/>
        <end position="35"/>
    </location>
</feature>
<comment type="caution">
    <text evidence="6">The sequence shown here is derived from an EMBL/GenBank/DDBJ whole genome shotgun (WGS) entry which is preliminary data.</text>
</comment>
<feature type="region of interest" description="Disordered" evidence="4">
    <location>
        <begin position="199"/>
        <end position="237"/>
    </location>
</feature>
<protein>
    <recommendedName>
        <fullName evidence="5">HTH psq-type domain-containing protein</fullName>
    </recommendedName>
</protein>
<comment type="subcellular location">
    <subcellularLocation>
        <location evidence="1 3">Nucleus</location>
    </subcellularLocation>
</comment>